<dbReference type="Pfam" id="PF09912">
    <property type="entry name" value="DUF2141"/>
    <property type="match status" value="1"/>
</dbReference>
<gene>
    <name evidence="1" type="ORF">H3H32_19025</name>
</gene>
<dbReference type="RefSeq" id="WP_182457161.1">
    <property type="nucleotide sequence ID" value="NZ_CP059732.1"/>
</dbReference>
<name>A0A7G5GMN4_9BACT</name>
<keyword evidence="2" id="KW-1185">Reference proteome</keyword>
<accession>A0A7G5GMN4</accession>
<dbReference type="AlphaFoldDB" id="A0A7G5GMN4"/>
<organism evidence="1 2">
    <name type="scientific">Spirosoma foliorum</name>
    <dbReference type="NCBI Taxonomy" id="2710596"/>
    <lineage>
        <taxon>Bacteria</taxon>
        <taxon>Pseudomonadati</taxon>
        <taxon>Bacteroidota</taxon>
        <taxon>Cytophagia</taxon>
        <taxon>Cytophagales</taxon>
        <taxon>Cytophagaceae</taxon>
        <taxon>Spirosoma</taxon>
    </lineage>
</organism>
<protein>
    <submittedName>
        <fullName evidence="1">DUF2141 domain-containing protein</fullName>
    </submittedName>
</protein>
<evidence type="ECO:0000313" key="1">
    <source>
        <dbReference type="EMBL" id="QMW00126.1"/>
    </source>
</evidence>
<proteinExistence type="predicted"/>
<dbReference type="KEGG" id="sfol:H3H32_19025"/>
<dbReference type="EMBL" id="CP059732">
    <property type="protein sequence ID" value="QMW00126.1"/>
    <property type="molecule type" value="Genomic_DNA"/>
</dbReference>
<dbReference type="InterPro" id="IPR018673">
    <property type="entry name" value="DUF2141"/>
</dbReference>
<sequence length="142" mass="15729">MFFLLSILTLLSPGYSPVISSSKATLTIDIHNIRSQKGSVYIAIYKPNSGFPDGKPIDGKKTEIKGTSAQTTFSIEPGEYAVAVFHDENDNGVLDKRMFGIPKEPYGFSNNFRPRMSAPKFKDCQFTVGNHDKTISIKLDSF</sequence>
<dbReference type="Proteomes" id="UP000515369">
    <property type="component" value="Chromosome"/>
</dbReference>
<reference evidence="1 2" key="1">
    <citation type="submission" date="2020-07" db="EMBL/GenBank/DDBJ databases">
        <title>Spirosoma foliorum sp. nov., isolated from the leaves on the Nejang mountain Korea, Republic of.</title>
        <authorList>
            <person name="Ho H."/>
            <person name="Lee Y.-J."/>
            <person name="Nurcahyanto D.-A."/>
            <person name="Kim S.-G."/>
        </authorList>
    </citation>
    <scope>NUCLEOTIDE SEQUENCE [LARGE SCALE GENOMIC DNA]</scope>
    <source>
        <strain evidence="1 2">PL0136</strain>
    </source>
</reference>
<evidence type="ECO:0000313" key="2">
    <source>
        <dbReference type="Proteomes" id="UP000515369"/>
    </source>
</evidence>